<dbReference type="SUPFAM" id="SSF49764">
    <property type="entry name" value="HSP20-like chaperones"/>
    <property type="match status" value="1"/>
</dbReference>
<dbReference type="Gene3D" id="2.60.40.790">
    <property type="match status" value="1"/>
</dbReference>
<reference evidence="5" key="1">
    <citation type="submission" date="2021-01" db="UniProtKB">
        <authorList>
            <consortium name="EnsemblPlants"/>
        </authorList>
    </citation>
    <scope>IDENTIFICATION</scope>
</reference>
<feature type="transmembrane region" description="Helical" evidence="3">
    <location>
        <begin position="186"/>
        <end position="204"/>
    </location>
</feature>
<organism evidence="5 6">
    <name type="scientific">Kalanchoe fedtschenkoi</name>
    <name type="common">Lavender scallops</name>
    <name type="synonym">South American air plant</name>
    <dbReference type="NCBI Taxonomy" id="63787"/>
    <lineage>
        <taxon>Eukaryota</taxon>
        <taxon>Viridiplantae</taxon>
        <taxon>Streptophyta</taxon>
        <taxon>Embryophyta</taxon>
        <taxon>Tracheophyta</taxon>
        <taxon>Spermatophyta</taxon>
        <taxon>Magnoliopsida</taxon>
        <taxon>eudicotyledons</taxon>
        <taxon>Gunneridae</taxon>
        <taxon>Pentapetalae</taxon>
        <taxon>Saxifragales</taxon>
        <taxon>Crassulaceae</taxon>
        <taxon>Kalanchoe</taxon>
    </lineage>
</organism>
<evidence type="ECO:0000256" key="1">
    <source>
        <dbReference type="PROSITE-ProRule" id="PRU00285"/>
    </source>
</evidence>
<evidence type="ECO:0000313" key="5">
    <source>
        <dbReference type="EnsemblPlants" id="Kaladp0011s0761.1.v1.1"/>
    </source>
</evidence>
<keyword evidence="3" id="KW-1133">Transmembrane helix</keyword>
<protein>
    <recommendedName>
        <fullName evidence="4">SHSP domain-containing protein</fullName>
    </recommendedName>
</protein>
<dbReference type="Proteomes" id="UP000594263">
    <property type="component" value="Unplaced"/>
</dbReference>
<dbReference type="PROSITE" id="PS01031">
    <property type="entry name" value="SHSP"/>
    <property type="match status" value="1"/>
</dbReference>
<dbReference type="InterPro" id="IPR002068">
    <property type="entry name" value="A-crystallin/Hsp20_dom"/>
</dbReference>
<feature type="domain" description="SHSP" evidence="4">
    <location>
        <begin position="11"/>
        <end position="119"/>
    </location>
</feature>
<sequence length="313" mass="35112">MELAKDSTSIQQIYDDFEPYCKWERYESQDVLNIHVPDFKKNELRIQLSKHGLLTISGQTHPTNDTSKISRFSKRIKISTDDYKEDEIHAKFISGILYITMPKKDASSKTDDQVKNHTHDAANKMKEDVINMEMPPLEDVDEVREPLKKQERRDKQPVGGTMCQEMGYGFGPITGLISDGQKGKKAAMAASLVAVSSLGAYVLYKLIYQKKKKKTEATAAPAIRNKYPAPLNLTELDVSGAGAGAGKASPTTFITSFCLNSLQWVPRPQIYHFFPGVAKVMTSCPVVRTPFPGTVHVWKSCWSTLNTLWFSGW</sequence>
<dbReference type="AlphaFoldDB" id="A0A7N0SWX9"/>
<evidence type="ECO:0000256" key="3">
    <source>
        <dbReference type="SAM" id="Phobius"/>
    </source>
</evidence>
<dbReference type="Pfam" id="PF00011">
    <property type="entry name" value="HSP20"/>
    <property type="match status" value="1"/>
</dbReference>
<keyword evidence="3" id="KW-0812">Transmembrane</keyword>
<dbReference type="InterPro" id="IPR008978">
    <property type="entry name" value="HSP20-like_chaperone"/>
</dbReference>
<keyword evidence="6" id="KW-1185">Reference proteome</keyword>
<accession>A0A7N0SWX9</accession>
<evidence type="ECO:0000256" key="2">
    <source>
        <dbReference type="RuleBase" id="RU003616"/>
    </source>
</evidence>
<dbReference type="Gramene" id="Kaladp0011s0761.1.v1.1">
    <property type="protein sequence ID" value="Kaladp0011s0761.1.v1.1"/>
    <property type="gene ID" value="Kaladp0011s0761.v1.1"/>
</dbReference>
<comment type="similarity">
    <text evidence="1 2">Belongs to the small heat shock protein (HSP20) family.</text>
</comment>
<keyword evidence="3" id="KW-0472">Membrane</keyword>
<proteinExistence type="inferred from homology"/>
<name>A0A7N0SWX9_KALFE</name>
<dbReference type="EnsemblPlants" id="Kaladp0011s0761.1.v1.1">
    <property type="protein sequence ID" value="Kaladp0011s0761.1.v1.1"/>
    <property type="gene ID" value="Kaladp0011s0761.v1.1"/>
</dbReference>
<evidence type="ECO:0000259" key="4">
    <source>
        <dbReference type="PROSITE" id="PS01031"/>
    </source>
</evidence>
<dbReference type="CDD" id="cd06464">
    <property type="entry name" value="ACD_sHsps-like"/>
    <property type="match status" value="1"/>
</dbReference>
<evidence type="ECO:0000313" key="6">
    <source>
        <dbReference type="Proteomes" id="UP000594263"/>
    </source>
</evidence>